<keyword evidence="1" id="KW-0732">Signal</keyword>
<reference evidence="2" key="2">
    <citation type="submission" date="2020-11" db="EMBL/GenBank/DDBJ databases">
        <title>Whole genome sequencing of Colletotrichum sp.</title>
        <authorList>
            <person name="Li H."/>
        </authorList>
    </citation>
    <scope>NUCLEOTIDE SEQUENCE</scope>
    <source>
        <strain evidence="2">CkLH20</strain>
    </source>
</reference>
<evidence type="ECO:0008006" key="4">
    <source>
        <dbReference type="Google" id="ProtNLM"/>
    </source>
</evidence>
<dbReference type="AlphaFoldDB" id="A0A9P6IE77"/>
<evidence type="ECO:0000256" key="1">
    <source>
        <dbReference type="SAM" id="SignalP"/>
    </source>
</evidence>
<dbReference type="GeneID" id="62157644"/>
<evidence type="ECO:0000313" key="2">
    <source>
        <dbReference type="EMBL" id="KAF9880809.1"/>
    </source>
</evidence>
<accession>A0A9P6IE77</accession>
<proteinExistence type="predicted"/>
<name>A0A9P6IE77_9PEZI</name>
<dbReference type="EMBL" id="JAATWM020000004">
    <property type="protein sequence ID" value="KAF9880809.1"/>
    <property type="molecule type" value="Genomic_DNA"/>
</dbReference>
<keyword evidence="3" id="KW-1185">Reference proteome</keyword>
<sequence length="186" mass="19815">MFSKLILTVLAAASAALAAPLEARQSPSYFTPSATFQYSVRDGAIYPAGWGYVAKYPQNQGYDYTTLLTFTYPQAVAGRKCRLEFVADSGSVYAYGSRQLDVFTSLRPAPAGGASGWPPGNQRDANLGRLAVPESGAATWSAKYGAYLTEFTDCKAPGTVQGLELVGVSDEDIVSFPPSAVRIAYQ</sequence>
<dbReference type="Proteomes" id="UP000781932">
    <property type="component" value="Unassembled WGS sequence"/>
</dbReference>
<dbReference type="RefSeq" id="XP_038750270.1">
    <property type="nucleotide sequence ID" value="XM_038884570.1"/>
</dbReference>
<reference evidence="2" key="1">
    <citation type="submission" date="2020-03" db="EMBL/GenBank/DDBJ databases">
        <authorList>
            <person name="He L."/>
        </authorList>
    </citation>
    <scope>NUCLEOTIDE SEQUENCE</scope>
    <source>
        <strain evidence="2">CkLH20</strain>
    </source>
</reference>
<evidence type="ECO:0000313" key="3">
    <source>
        <dbReference type="Proteomes" id="UP000781932"/>
    </source>
</evidence>
<dbReference type="OrthoDB" id="5356630at2759"/>
<comment type="caution">
    <text evidence="2">The sequence shown here is derived from an EMBL/GenBank/DDBJ whole genome shotgun (WGS) entry which is preliminary data.</text>
</comment>
<protein>
    <recommendedName>
        <fullName evidence="4">Ubiquitin 3 binding protein But2 C-terminal domain-containing protein</fullName>
    </recommendedName>
</protein>
<feature type="chain" id="PRO_5040231477" description="Ubiquitin 3 binding protein But2 C-terminal domain-containing protein" evidence="1">
    <location>
        <begin position="19"/>
        <end position="186"/>
    </location>
</feature>
<gene>
    <name evidence="2" type="ORF">CkaCkLH20_01851</name>
</gene>
<feature type="signal peptide" evidence="1">
    <location>
        <begin position="1"/>
        <end position="18"/>
    </location>
</feature>
<organism evidence="2 3">
    <name type="scientific">Colletotrichum karsti</name>
    <dbReference type="NCBI Taxonomy" id="1095194"/>
    <lineage>
        <taxon>Eukaryota</taxon>
        <taxon>Fungi</taxon>
        <taxon>Dikarya</taxon>
        <taxon>Ascomycota</taxon>
        <taxon>Pezizomycotina</taxon>
        <taxon>Sordariomycetes</taxon>
        <taxon>Hypocreomycetidae</taxon>
        <taxon>Glomerellales</taxon>
        <taxon>Glomerellaceae</taxon>
        <taxon>Colletotrichum</taxon>
        <taxon>Colletotrichum boninense species complex</taxon>
    </lineage>
</organism>